<reference evidence="6 7" key="1">
    <citation type="submission" date="2023-07" db="EMBL/GenBank/DDBJ databases">
        <authorList>
            <person name="Peeters C."/>
        </authorList>
    </citation>
    <scope>NUCLEOTIDE SEQUENCE [LARGE SCALE GENOMIC DNA]</scope>
    <source>
        <strain evidence="6 7">R-77569</strain>
    </source>
</reference>
<evidence type="ECO:0000256" key="2">
    <source>
        <dbReference type="ARBA" id="ARBA00022692"/>
    </source>
</evidence>
<keyword evidence="2 5" id="KW-0812">Transmembrane</keyword>
<feature type="transmembrane region" description="Helical" evidence="5">
    <location>
        <begin position="44"/>
        <end position="76"/>
    </location>
</feature>
<comment type="subcellular location">
    <subcellularLocation>
        <location evidence="1">Membrane</location>
        <topology evidence="1">Multi-pass membrane protein</topology>
    </subcellularLocation>
</comment>
<evidence type="ECO:0000256" key="1">
    <source>
        <dbReference type="ARBA" id="ARBA00004141"/>
    </source>
</evidence>
<accession>A0ABN9KGV7</accession>
<dbReference type="Pfam" id="PF04140">
    <property type="entry name" value="ICMT"/>
    <property type="match status" value="1"/>
</dbReference>
<evidence type="ECO:0000313" key="6">
    <source>
        <dbReference type="EMBL" id="CAJ0889298.1"/>
    </source>
</evidence>
<dbReference type="Proteomes" id="UP001190452">
    <property type="component" value="Unassembled WGS sequence"/>
</dbReference>
<dbReference type="PANTHER" id="PTHR12714:SF9">
    <property type="entry name" value="PROTEIN-S-ISOPRENYLCYSTEINE O-METHYLTRANSFERASE"/>
    <property type="match status" value="1"/>
</dbReference>
<dbReference type="Gene3D" id="1.20.120.1630">
    <property type="match status" value="1"/>
</dbReference>
<comment type="caution">
    <text evidence="6">The sequence shown here is derived from an EMBL/GenBank/DDBJ whole genome shotgun (WGS) entry which is preliminary data.</text>
</comment>
<sequence>MCSCTAVIFGGFILLATAWRVLYVTQSAHRLATTGIYARVRHPQYVAFILIMAGFLFQWPTLLTVAMFPILVWMYVRLAKSEEAEALAEFGPEYAAYRDQTPAFFPRLGAGAHNDKVHRKL</sequence>
<proteinExistence type="predicted"/>
<name>A0ABN9KGV7_9RALS</name>
<evidence type="ECO:0000313" key="7">
    <source>
        <dbReference type="Proteomes" id="UP001190452"/>
    </source>
</evidence>
<dbReference type="EMBL" id="CAUDKV010000020">
    <property type="protein sequence ID" value="CAJ0889298.1"/>
    <property type="molecule type" value="Genomic_DNA"/>
</dbReference>
<evidence type="ECO:0000256" key="4">
    <source>
        <dbReference type="ARBA" id="ARBA00023136"/>
    </source>
</evidence>
<organism evidence="6 7">
    <name type="scientific">Ralstonia mannitolilytica</name>
    <dbReference type="NCBI Taxonomy" id="105219"/>
    <lineage>
        <taxon>Bacteria</taxon>
        <taxon>Pseudomonadati</taxon>
        <taxon>Pseudomonadota</taxon>
        <taxon>Betaproteobacteria</taxon>
        <taxon>Burkholderiales</taxon>
        <taxon>Burkholderiaceae</taxon>
        <taxon>Ralstonia</taxon>
    </lineage>
</organism>
<keyword evidence="4 5" id="KW-0472">Membrane</keyword>
<dbReference type="PANTHER" id="PTHR12714">
    <property type="entry name" value="PROTEIN-S ISOPRENYLCYSTEINE O-METHYLTRANSFERASE"/>
    <property type="match status" value="1"/>
</dbReference>
<evidence type="ECO:0000256" key="5">
    <source>
        <dbReference type="SAM" id="Phobius"/>
    </source>
</evidence>
<evidence type="ECO:0008006" key="8">
    <source>
        <dbReference type="Google" id="ProtNLM"/>
    </source>
</evidence>
<evidence type="ECO:0000256" key="3">
    <source>
        <dbReference type="ARBA" id="ARBA00022989"/>
    </source>
</evidence>
<dbReference type="InterPro" id="IPR007269">
    <property type="entry name" value="ICMT_MeTrfase"/>
</dbReference>
<keyword evidence="3 5" id="KW-1133">Transmembrane helix</keyword>
<keyword evidence="7" id="KW-1185">Reference proteome</keyword>
<protein>
    <recommendedName>
        <fullName evidence="8">Isoprenylcysteine carboxyl methyltransferase</fullName>
    </recommendedName>
</protein>
<gene>
    <name evidence="6" type="ORF">R77569_03963</name>
</gene>